<dbReference type="GO" id="GO:0051536">
    <property type="term" value="F:iron-sulfur cluster binding"/>
    <property type="evidence" value="ECO:0007669"/>
    <property type="project" value="UniProtKB-KW"/>
</dbReference>
<sequence>MSVARNLWRAADAPHIVPADSVERQTAQQLINACPAGLFSLTPEGDLHVDYRNCLECGTCRLLCDEKTLQQWHYPPSGFGITYRFG</sequence>
<dbReference type="PANTHER" id="PTHR43082">
    <property type="entry name" value="FERREDOXIN-LIKE"/>
    <property type="match status" value="1"/>
</dbReference>
<evidence type="ECO:0000256" key="7">
    <source>
        <dbReference type="PIRNR" id="PIRNR036548"/>
    </source>
</evidence>
<evidence type="ECO:0000313" key="11">
    <source>
        <dbReference type="EMBL" id="VED34147.1"/>
    </source>
</evidence>
<reference evidence="9" key="3">
    <citation type="submission" date="2020-03" db="EMBL/GenBank/DDBJ databases">
        <authorList>
            <consortium name="NCBI Pathogen Detection Project"/>
        </authorList>
    </citation>
    <scope>NUCLEOTIDE SEQUENCE</scope>
    <source>
        <strain evidence="9">AMC_487</strain>
    </source>
</reference>
<dbReference type="EMBL" id="CAADJZ010000001">
    <property type="protein sequence ID" value="VFT67845.1"/>
    <property type="molecule type" value="Genomic_DNA"/>
</dbReference>
<dbReference type="GO" id="GO:0005506">
    <property type="term" value="F:iron ion binding"/>
    <property type="evidence" value="ECO:0007669"/>
    <property type="project" value="UniProtKB-UniRule"/>
</dbReference>
<evidence type="ECO:0000256" key="3">
    <source>
        <dbReference type="ARBA" id="ARBA00022723"/>
    </source>
</evidence>
<comment type="similarity">
    <text evidence="1">Belongs to the bacterial-type ferredoxin family. FixX subfamily.</text>
</comment>
<dbReference type="Proteomes" id="UP000358010">
    <property type="component" value="Unassembled WGS sequence"/>
</dbReference>
<name>A0A0K3Z0E9_ECOLX</name>
<evidence type="ECO:0000256" key="5">
    <source>
        <dbReference type="ARBA" id="ARBA00023004"/>
    </source>
</evidence>
<keyword evidence="3 7" id="KW-0479">Metal-binding</keyword>
<evidence type="ECO:0000313" key="10">
    <source>
        <dbReference type="EMBL" id="VED06923.1"/>
    </source>
</evidence>
<dbReference type="EMBL" id="LR134238">
    <property type="protein sequence ID" value="VED06923.1"/>
    <property type="molecule type" value="Genomic_DNA"/>
</dbReference>
<evidence type="ECO:0000313" key="12">
    <source>
        <dbReference type="EMBL" id="VFT67845.1"/>
    </source>
</evidence>
<organism evidence="9">
    <name type="scientific">Escherichia coli</name>
    <dbReference type="NCBI Taxonomy" id="562"/>
    <lineage>
        <taxon>Bacteria</taxon>
        <taxon>Pseudomonadati</taxon>
        <taxon>Pseudomonadota</taxon>
        <taxon>Gammaproteobacteria</taxon>
        <taxon>Enterobacterales</taxon>
        <taxon>Enterobacteriaceae</taxon>
        <taxon>Escherichia</taxon>
    </lineage>
</organism>
<evidence type="ECO:0000256" key="1">
    <source>
        <dbReference type="ARBA" id="ARBA00006327"/>
    </source>
</evidence>
<evidence type="ECO:0000313" key="9">
    <source>
        <dbReference type="EMBL" id="HAI5330258.1"/>
    </source>
</evidence>
<reference evidence="13 14" key="2">
    <citation type="submission" date="2018-12" db="EMBL/GenBank/DDBJ databases">
        <authorList>
            <consortium name="Pathogen Informatics"/>
        </authorList>
    </citation>
    <scope>NUCLEOTIDE SEQUENCE [LARGE SCALE GENOMIC DNA]</scope>
    <source>
        <strain evidence="12 15">NCTC10974</strain>
        <strain evidence="10 13">NCTC9044</strain>
        <strain evidence="11 14">NCTC9702</strain>
    </source>
</reference>
<dbReference type="AlphaFoldDB" id="A0A0K3Z0E9"/>
<evidence type="ECO:0000313" key="15">
    <source>
        <dbReference type="Proteomes" id="UP000358010"/>
    </source>
</evidence>
<dbReference type="PROSITE" id="PS51379">
    <property type="entry name" value="4FE4S_FER_2"/>
    <property type="match status" value="1"/>
</dbReference>
<accession>A0A0K3Z0E9</accession>
<dbReference type="Proteomes" id="UP000277930">
    <property type="component" value="Chromosome 1"/>
</dbReference>
<evidence type="ECO:0000256" key="6">
    <source>
        <dbReference type="ARBA" id="ARBA00023014"/>
    </source>
</evidence>
<keyword evidence="4 7" id="KW-0249">Electron transport</keyword>
<comment type="function">
    <text evidence="7">Could be a 3Fe-4S cluster-containing protein.</text>
</comment>
<evidence type="ECO:0000256" key="2">
    <source>
        <dbReference type="ARBA" id="ARBA00022448"/>
    </source>
</evidence>
<evidence type="ECO:0000313" key="13">
    <source>
        <dbReference type="Proteomes" id="UP000271797"/>
    </source>
</evidence>
<keyword evidence="5 7" id="KW-0408">Iron</keyword>
<gene>
    <name evidence="10" type="primary">ygcO</name>
    <name evidence="9" type="ORF">HJQ60_000164</name>
    <name evidence="12" type="ORF">NCTC10974_01303</name>
    <name evidence="10" type="ORF">NCTC9044_00561</name>
    <name evidence="11" type="ORF">NCTC9702_01313</name>
</gene>
<reference evidence="9" key="1">
    <citation type="journal article" date="2018" name="Genome Biol.">
        <title>SKESA: strategic k-mer extension for scrupulous assemblies.</title>
        <authorList>
            <person name="Souvorov A."/>
            <person name="Agarwala R."/>
            <person name="Lipman D.J."/>
        </authorList>
    </citation>
    <scope>NUCLEOTIDE SEQUENCE [LARGE SCALE GENOMIC DNA]</scope>
    <source>
        <strain evidence="9">AMC_487</strain>
    </source>
</reference>
<dbReference type="PANTHER" id="PTHR43082:SF1">
    <property type="entry name" value="FERREDOXIN-LIKE PROTEIN FIXX-RELATED"/>
    <property type="match status" value="1"/>
</dbReference>
<dbReference type="Proteomes" id="UP000271797">
    <property type="component" value="Chromosome"/>
</dbReference>
<dbReference type="RefSeq" id="WP_000109508.1">
    <property type="nucleotide sequence ID" value="NZ_BFON01000090.1"/>
</dbReference>
<keyword evidence="2 7" id="KW-0813">Transport</keyword>
<protein>
    <recommendedName>
        <fullName evidence="7">Ferredoxin-like protein</fullName>
    </recommendedName>
</protein>
<dbReference type="EMBL" id="DABERK010000001">
    <property type="protein sequence ID" value="HAI5330258.1"/>
    <property type="molecule type" value="Genomic_DNA"/>
</dbReference>
<keyword evidence="6 7" id="KW-0411">Iron-sulfur</keyword>
<dbReference type="EMBL" id="LR134246">
    <property type="protein sequence ID" value="VED34147.1"/>
    <property type="molecule type" value="Genomic_DNA"/>
</dbReference>
<feature type="domain" description="4Fe-4S ferredoxin-type" evidence="8">
    <location>
        <begin position="45"/>
        <end position="74"/>
    </location>
</feature>
<dbReference type="InterPro" id="IPR012206">
    <property type="entry name" value="Fd_FixX"/>
</dbReference>
<evidence type="ECO:0000259" key="8">
    <source>
        <dbReference type="PROSITE" id="PS51379"/>
    </source>
</evidence>
<evidence type="ECO:0000313" key="14">
    <source>
        <dbReference type="Proteomes" id="UP000277930"/>
    </source>
</evidence>
<evidence type="ECO:0000256" key="4">
    <source>
        <dbReference type="ARBA" id="ARBA00022982"/>
    </source>
</evidence>
<dbReference type="Proteomes" id="UP000845800">
    <property type="component" value="Unassembled WGS sequence"/>
</dbReference>
<dbReference type="Gene3D" id="3.30.70.20">
    <property type="match status" value="1"/>
</dbReference>
<proteinExistence type="inferred from homology"/>
<dbReference type="InterPro" id="IPR017896">
    <property type="entry name" value="4Fe4S_Fe-S-bd"/>
</dbReference>
<dbReference type="PIRSF" id="PIRSF036548">
    <property type="entry name" value="Fdx_FixX"/>
    <property type="match status" value="1"/>
</dbReference>
<dbReference type="SUPFAM" id="SSF54862">
    <property type="entry name" value="4Fe-4S ferredoxins"/>
    <property type="match status" value="1"/>
</dbReference>